<dbReference type="EMBL" id="JAGPXE010000028">
    <property type="protein sequence ID" value="MBQ0928825.1"/>
    <property type="molecule type" value="Genomic_DNA"/>
</dbReference>
<gene>
    <name evidence="3" type="ORF">KBO27_33215</name>
</gene>
<dbReference type="Proteomes" id="UP000674084">
    <property type="component" value="Unassembled WGS sequence"/>
</dbReference>
<feature type="region of interest" description="Disordered" evidence="1">
    <location>
        <begin position="86"/>
        <end position="119"/>
    </location>
</feature>
<dbReference type="InterPro" id="IPR034768">
    <property type="entry name" value="4FE4S_WBL"/>
</dbReference>
<feature type="compositionally biased region" description="Basic and acidic residues" evidence="1">
    <location>
        <begin position="89"/>
        <end position="109"/>
    </location>
</feature>
<reference evidence="3 4" key="1">
    <citation type="submission" date="2021-04" db="EMBL/GenBank/DDBJ databases">
        <title>Whole-genome sequencing of Saccharopolyspora endophytica KCTC 19397.</title>
        <authorList>
            <person name="Ay H."/>
            <person name="Saygin H."/>
            <person name="Sahin N."/>
        </authorList>
    </citation>
    <scope>NUCLEOTIDE SEQUENCE [LARGE SCALE GENOMIC DNA]</scope>
    <source>
        <strain evidence="3 4">KCTC 19397</strain>
    </source>
</reference>
<evidence type="ECO:0000259" key="2">
    <source>
        <dbReference type="PROSITE" id="PS51674"/>
    </source>
</evidence>
<organism evidence="3 4">
    <name type="scientific">Saccharopolyspora endophytica</name>
    <dbReference type="NCBI Taxonomy" id="543886"/>
    <lineage>
        <taxon>Bacteria</taxon>
        <taxon>Bacillati</taxon>
        <taxon>Actinomycetota</taxon>
        <taxon>Actinomycetes</taxon>
        <taxon>Pseudonocardiales</taxon>
        <taxon>Pseudonocardiaceae</taxon>
        <taxon>Saccharopolyspora</taxon>
    </lineage>
</organism>
<comment type="caution">
    <text evidence="3">The sequence shown here is derived from an EMBL/GenBank/DDBJ whole genome shotgun (WGS) entry which is preliminary data.</text>
</comment>
<dbReference type="Pfam" id="PF02467">
    <property type="entry name" value="Whib"/>
    <property type="match status" value="1"/>
</dbReference>
<evidence type="ECO:0000313" key="3">
    <source>
        <dbReference type="EMBL" id="MBQ0928825.1"/>
    </source>
</evidence>
<feature type="domain" description="4Fe-4S Wbl-type" evidence="2">
    <location>
        <begin position="10"/>
        <end position="78"/>
    </location>
</feature>
<name>A0ABS5DR77_9PSEU</name>
<dbReference type="PROSITE" id="PS51674">
    <property type="entry name" value="4FE4S_WBL"/>
    <property type="match status" value="1"/>
</dbReference>
<accession>A0ABS5DR77</accession>
<keyword evidence="4" id="KW-1185">Reference proteome</keyword>
<proteinExistence type="predicted"/>
<evidence type="ECO:0000313" key="4">
    <source>
        <dbReference type="Proteomes" id="UP000674084"/>
    </source>
</evidence>
<dbReference type="RefSeq" id="WP_210973809.1">
    <property type="nucleotide sequence ID" value="NZ_JAGPXE010000028.1"/>
</dbReference>
<evidence type="ECO:0000256" key="1">
    <source>
        <dbReference type="SAM" id="MobiDB-lite"/>
    </source>
</evidence>
<protein>
    <submittedName>
        <fullName evidence="3">WhiB family transcriptional regulator</fullName>
    </submittedName>
</protein>
<sequence length="119" mass="13621">MKGHWSDRAACCDTMLELWFGPEGYTEPKDQARWRQRRATEVCATCPVRTDCLAEELVRPIGEQHGIRGGLTPRARERLLAQWRQAGHVPEHRPPKEIETVRRLLEKPESGPQPGLHHG</sequence>